<protein>
    <submittedName>
        <fullName evidence="2">Aminoacyl-tRNA deacylase</fullName>
    </submittedName>
</protein>
<comment type="caution">
    <text evidence="2">The sequence shown here is derived from an EMBL/GenBank/DDBJ whole genome shotgun (WGS) entry which is preliminary data.</text>
</comment>
<accession>A0A8J3AEY6</accession>
<evidence type="ECO:0000313" key="2">
    <source>
        <dbReference type="EMBL" id="GGI06158.1"/>
    </source>
</evidence>
<dbReference type="PANTHER" id="PTHR30411:SF1">
    <property type="entry name" value="CYTOPLASMIC PROTEIN"/>
    <property type="match status" value="1"/>
</dbReference>
<dbReference type="SUPFAM" id="SSF55826">
    <property type="entry name" value="YbaK/ProRS associated domain"/>
    <property type="match status" value="1"/>
</dbReference>
<reference evidence="2" key="2">
    <citation type="submission" date="2020-09" db="EMBL/GenBank/DDBJ databases">
        <authorList>
            <person name="Sun Q."/>
            <person name="Zhou Y."/>
        </authorList>
    </citation>
    <scope>NUCLEOTIDE SEQUENCE</scope>
    <source>
        <strain evidence="2">CGMCC 1.14988</strain>
    </source>
</reference>
<dbReference type="PANTHER" id="PTHR30411">
    <property type="entry name" value="CYTOPLASMIC PROTEIN"/>
    <property type="match status" value="1"/>
</dbReference>
<proteinExistence type="predicted"/>
<feature type="domain" description="YbaK/aminoacyl-tRNA synthetase-associated" evidence="1">
    <location>
        <begin position="28"/>
        <end position="144"/>
    </location>
</feature>
<evidence type="ECO:0000259" key="1">
    <source>
        <dbReference type="Pfam" id="PF04073"/>
    </source>
</evidence>
<name>A0A8J3AEY6_9ACTN</name>
<gene>
    <name evidence="2" type="ORF">GCM10011354_17690</name>
</gene>
<reference evidence="2" key="1">
    <citation type="journal article" date="2014" name="Int. J. Syst. Evol. Microbiol.">
        <title>Complete genome sequence of Corynebacterium casei LMG S-19264T (=DSM 44701T), isolated from a smear-ripened cheese.</title>
        <authorList>
            <consortium name="US DOE Joint Genome Institute (JGI-PGF)"/>
            <person name="Walter F."/>
            <person name="Albersmeier A."/>
            <person name="Kalinowski J."/>
            <person name="Ruckert C."/>
        </authorList>
    </citation>
    <scope>NUCLEOTIDE SEQUENCE</scope>
    <source>
        <strain evidence="2">CGMCC 1.14988</strain>
    </source>
</reference>
<dbReference type="OrthoDB" id="8536235at2"/>
<organism evidence="2 3">
    <name type="scientific">Egicoccus halophilus</name>
    <dbReference type="NCBI Taxonomy" id="1670830"/>
    <lineage>
        <taxon>Bacteria</taxon>
        <taxon>Bacillati</taxon>
        <taxon>Actinomycetota</taxon>
        <taxon>Nitriliruptoria</taxon>
        <taxon>Egicoccales</taxon>
        <taxon>Egicoccaceae</taxon>
        <taxon>Egicoccus</taxon>
    </lineage>
</organism>
<dbReference type="AlphaFoldDB" id="A0A8J3AEY6"/>
<dbReference type="EMBL" id="BMHA01000006">
    <property type="protein sequence ID" value="GGI06158.1"/>
    <property type="molecule type" value="Genomic_DNA"/>
</dbReference>
<dbReference type="InterPro" id="IPR036754">
    <property type="entry name" value="YbaK/aa-tRNA-synt-asso_dom_sf"/>
</dbReference>
<keyword evidence="3" id="KW-1185">Reference proteome</keyword>
<dbReference type="GO" id="GO:0002161">
    <property type="term" value="F:aminoacyl-tRNA deacylase activity"/>
    <property type="evidence" value="ECO:0007669"/>
    <property type="project" value="InterPro"/>
</dbReference>
<dbReference type="Proteomes" id="UP000650511">
    <property type="component" value="Unassembled WGS sequence"/>
</dbReference>
<evidence type="ECO:0000313" key="3">
    <source>
        <dbReference type="Proteomes" id="UP000650511"/>
    </source>
</evidence>
<dbReference type="RefSeq" id="WP_130650652.1">
    <property type="nucleotide sequence ID" value="NZ_BMHA01000006.1"/>
</dbReference>
<sequence length="155" mass="15946">MATAAVERFTQAAAAHGLAPDVREFPQGTRTAADAAAAIGCDVAQIVKSLVFMADDEPVLVLTSGANRVDEDRVRAALGAASFRKGSADEVRDATGYAIGGTPPFGHAGPLRVVCDRDLTAHEEIWAAAGTPSTVFPLVPTTLLTITGAEVVDVC</sequence>
<dbReference type="Pfam" id="PF04073">
    <property type="entry name" value="tRNA_edit"/>
    <property type="match status" value="1"/>
</dbReference>
<dbReference type="CDD" id="cd04333">
    <property type="entry name" value="ProX_deacylase"/>
    <property type="match status" value="1"/>
</dbReference>
<dbReference type="InterPro" id="IPR007214">
    <property type="entry name" value="YbaK/aa-tRNA-synth-assoc-dom"/>
</dbReference>
<dbReference type="Gene3D" id="3.90.960.10">
    <property type="entry name" value="YbaK/aminoacyl-tRNA synthetase-associated domain"/>
    <property type="match status" value="1"/>
</dbReference>